<dbReference type="Gene3D" id="3.50.50.60">
    <property type="entry name" value="FAD/NAD(P)-binding domain"/>
    <property type="match status" value="2"/>
</dbReference>
<dbReference type="InterPro" id="IPR050446">
    <property type="entry name" value="FAD-oxidoreductase/Apoptosis"/>
</dbReference>
<evidence type="ECO:0000259" key="6">
    <source>
        <dbReference type="Pfam" id="PF14759"/>
    </source>
</evidence>
<dbReference type="Proteomes" id="UP000031838">
    <property type="component" value="Chromosome 2"/>
</dbReference>
<dbReference type="SUPFAM" id="SSF55424">
    <property type="entry name" value="FAD/NAD-linked reductases, dimerisation (C-terminal) domain"/>
    <property type="match status" value="1"/>
</dbReference>
<dbReference type="PANTHER" id="PTHR43557:SF2">
    <property type="entry name" value="RIESKE DOMAIN-CONTAINING PROTEIN-RELATED"/>
    <property type="match status" value="1"/>
</dbReference>
<dbReference type="Pfam" id="PF14759">
    <property type="entry name" value="Reductase_C"/>
    <property type="match status" value="1"/>
</dbReference>
<feature type="domain" description="FAD/NAD(P)-binding" evidence="5">
    <location>
        <begin position="5"/>
        <end position="305"/>
    </location>
</feature>
<dbReference type="Pfam" id="PF07992">
    <property type="entry name" value="Pyr_redox_2"/>
    <property type="match status" value="1"/>
</dbReference>
<keyword evidence="2" id="KW-0285">Flavoprotein</keyword>
<reference evidence="7 8" key="2">
    <citation type="journal article" date="2016" name="Appl. Microbiol. Biotechnol.">
        <title>Mutations improving production and secretion of extracellular lipase by Burkholderia glumae PG1.</title>
        <authorList>
            <person name="Knapp A."/>
            <person name="Voget S."/>
            <person name="Gao R."/>
            <person name="Zaburannyi N."/>
            <person name="Krysciak D."/>
            <person name="Breuer M."/>
            <person name="Hauer B."/>
            <person name="Streit W.R."/>
            <person name="Muller R."/>
            <person name="Daniel R."/>
            <person name="Jaeger K.E."/>
        </authorList>
    </citation>
    <scope>NUCLEOTIDE SEQUENCE [LARGE SCALE GENOMIC DNA]</scope>
    <source>
        <strain evidence="7 8">PG1</strain>
    </source>
</reference>
<dbReference type="GO" id="GO:0016651">
    <property type="term" value="F:oxidoreductase activity, acting on NAD(P)H"/>
    <property type="evidence" value="ECO:0007669"/>
    <property type="project" value="TreeGrafter"/>
</dbReference>
<dbReference type="PRINTS" id="PR00368">
    <property type="entry name" value="FADPNR"/>
</dbReference>
<accession>A0A0B6SE75</accession>
<comment type="cofactor">
    <cofactor evidence="1">
        <name>FAD</name>
        <dbReference type="ChEBI" id="CHEBI:57692"/>
    </cofactor>
</comment>
<evidence type="ECO:0000256" key="4">
    <source>
        <dbReference type="ARBA" id="ARBA00023002"/>
    </source>
</evidence>
<sequence length="413" mass="43255">MDVLDVVIVGAGHAGANCAAELRKAGFEGTVALLSDEAEQPYERPPLTKDYLTGDRGAEQIRFRTPEAWLERAIDVRLAHRVEAVDAEAHVLRLADGGALRYGKLVWAAGGTPRRLGCEGATLDGIHVIRAKHDIDALKADLAGREHVVVVGGGYVGLEAAAALTKLGGVRVTVVEAQARLLARVAGEALSSFVEAEHRGRGVEIVTGAQVAALKGRDGRVASVELADGRSIAADLVIAGIGIVPNAQLLIDAGARGSNGVDVDEACRTSLPDVYAIGDCARRAHPLVAGGALRIESVPNAVEQAGIVAAAIAGKPAPKPGVPWFWSTQYDLRIQMAGIPDGYDEVVVRGDVAARAFVVLYLRAGRVIALDAVNATKEYVQGRALIATDVVLTREQLEDMSVPLQARMPAASV</sequence>
<evidence type="ECO:0000313" key="7">
    <source>
        <dbReference type="EMBL" id="AJK50536.1"/>
    </source>
</evidence>
<name>A0A0B6SE75_BURPL</name>
<dbReference type="InterPro" id="IPR028202">
    <property type="entry name" value="Reductase_C"/>
</dbReference>
<dbReference type="OrthoDB" id="9769238at2"/>
<keyword evidence="3" id="KW-0274">FAD</keyword>
<dbReference type="InterPro" id="IPR036188">
    <property type="entry name" value="FAD/NAD-bd_sf"/>
</dbReference>
<evidence type="ECO:0000256" key="1">
    <source>
        <dbReference type="ARBA" id="ARBA00001974"/>
    </source>
</evidence>
<dbReference type="GO" id="GO:0005737">
    <property type="term" value="C:cytoplasm"/>
    <property type="evidence" value="ECO:0007669"/>
    <property type="project" value="TreeGrafter"/>
</dbReference>
<keyword evidence="8" id="KW-1185">Reference proteome</keyword>
<evidence type="ECO:0000313" key="8">
    <source>
        <dbReference type="Proteomes" id="UP000031838"/>
    </source>
</evidence>
<dbReference type="SUPFAM" id="SSF51905">
    <property type="entry name" value="FAD/NAD(P)-binding domain"/>
    <property type="match status" value="1"/>
</dbReference>
<evidence type="ECO:0000259" key="5">
    <source>
        <dbReference type="Pfam" id="PF07992"/>
    </source>
</evidence>
<protein>
    <submittedName>
        <fullName evidence="7">FAD-dependent pyridine nucleotide-disulfide oxidoreductase</fullName>
    </submittedName>
</protein>
<gene>
    <name evidence="7" type="ORF">BGL_2c24800</name>
</gene>
<dbReference type="KEGG" id="bgp:BGL_2c24800"/>
<keyword evidence="4" id="KW-0560">Oxidoreductase</keyword>
<dbReference type="EMBL" id="CP002581">
    <property type="protein sequence ID" value="AJK50536.1"/>
    <property type="molecule type" value="Genomic_DNA"/>
</dbReference>
<feature type="domain" description="Reductase C-terminal" evidence="6">
    <location>
        <begin position="324"/>
        <end position="406"/>
    </location>
</feature>
<dbReference type="InterPro" id="IPR023753">
    <property type="entry name" value="FAD/NAD-binding_dom"/>
</dbReference>
<dbReference type="RefSeq" id="WP_042628805.1">
    <property type="nucleotide sequence ID" value="NZ_BSTO01000043.1"/>
</dbReference>
<dbReference type="InterPro" id="IPR016156">
    <property type="entry name" value="FAD/NAD-linked_Rdtase_dimer_sf"/>
</dbReference>
<evidence type="ECO:0000256" key="2">
    <source>
        <dbReference type="ARBA" id="ARBA00022630"/>
    </source>
</evidence>
<dbReference type="KEGG" id="bpla:bpln_2g25110"/>
<dbReference type="Gene3D" id="3.30.390.30">
    <property type="match status" value="1"/>
</dbReference>
<dbReference type="PANTHER" id="PTHR43557">
    <property type="entry name" value="APOPTOSIS-INDUCING FACTOR 1"/>
    <property type="match status" value="1"/>
</dbReference>
<proteinExistence type="predicted"/>
<dbReference type="HOGENOM" id="CLU_003291_4_0_4"/>
<dbReference type="AlphaFoldDB" id="A0A0B6SE75"/>
<reference evidence="8" key="1">
    <citation type="submission" date="2011-03" db="EMBL/GenBank/DDBJ databases">
        <authorList>
            <person name="Voget S."/>
            <person name="Streit W.R."/>
            <person name="Jaeger K.E."/>
            <person name="Daniel R."/>
        </authorList>
    </citation>
    <scope>NUCLEOTIDE SEQUENCE [LARGE SCALE GENOMIC DNA]</scope>
    <source>
        <strain evidence="8">PG1</strain>
    </source>
</reference>
<organism evidence="7 8">
    <name type="scientific">Burkholderia plantarii</name>
    <dbReference type="NCBI Taxonomy" id="41899"/>
    <lineage>
        <taxon>Bacteria</taxon>
        <taxon>Pseudomonadati</taxon>
        <taxon>Pseudomonadota</taxon>
        <taxon>Betaproteobacteria</taxon>
        <taxon>Burkholderiales</taxon>
        <taxon>Burkholderiaceae</taxon>
        <taxon>Burkholderia</taxon>
    </lineage>
</organism>
<dbReference type="PRINTS" id="PR00411">
    <property type="entry name" value="PNDRDTASEI"/>
</dbReference>
<evidence type="ECO:0000256" key="3">
    <source>
        <dbReference type="ARBA" id="ARBA00022827"/>
    </source>
</evidence>